<comment type="subcellular location">
    <subcellularLocation>
        <location evidence="2">Membrane</location>
        <topology evidence="2">Multi-pass membrane protein</topology>
    </subcellularLocation>
</comment>
<dbReference type="Proteomes" id="UP001152320">
    <property type="component" value="Chromosome 18"/>
</dbReference>
<proteinExistence type="predicted"/>
<evidence type="ECO:0000313" key="14">
    <source>
        <dbReference type="Proteomes" id="UP001152320"/>
    </source>
</evidence>
<evidence type="ECO:0000259" key="12">
    <source>
        <dbReference type="PROSITE" id="PS50939"/>
    </source>
</evidence>
<reference evidence="13" key="1">
    <citation type="submission" date="2021-10" db="EMBL/GenBank/DDBJ databases">
        <title>Tropical sea cucumber genome reveals ecological adaptation and Cuvierian tubules defense mechanism.</title>
        <authorList>
            <person name="Chen T."/>
        </authorList>
    </citation>
    <scope>NUCLEOTIDE SEQUENCE</scope>
    <source>
        <strain evidence="13">Nanhai2018</strain>
        <tissue evidence="13">Muscle</tissue>
    </source>
</reference>
<keyword evidence="5 11" id="KW-0812">Transmembrane</keyword>
<keyword evidence="7" id="KW-0249">Electron transport</keyword>
<feature type="transmembrane region" description="Helical" evidence="11">
    <location>
        <begin position="192"/>
        <end position="217"/>
    </location>
</feature>
<evidence type="ECO:0000256" key="9">
    <source>
        <dbReference type="ARBA" id="ARBA00023004"/>
    </source>
</evidence>
<feature type="transmembrane region" description="Helical" evidence="11">
    <location>
        <begin position="53"/>
        <end position="73"/>
    </location>
</feature>
<evidence type="ECO:0000256" key="6">
    <source>
        <dbReference type="ARBA" id="ARBA00022723"/>
    </source>
</evidence>
<dbReference type="PANTHER" id="PTHR10106">
    <property type="entry name" value="CYTOCHROME B561-RELATED"/>
    <property type="match status" value="1"/>
</dbReference>
<keyword evidence="8 11" id="KW-1133">Transmembrane helix</keyword>
<dbReference type="AlphaFoldDB" id="A0A9Q0YME4"/>
<dbReference type="OrthoDB" id="907479at2759"/>
<keyword evidence="14" id="KW-1185">Reference proteome</keyword>
<evidence type="ECO:0000256" key="8">
    <source>
        <dbReference type="ARBA" id="ARBA00022989"/>
    </source>
</evidence>
<keyword evidence="9" id="KW-0408">Iron</keyword>
<evidence type="ECO:0000256" key="11">
    <source>
        <dbReference type="SAM" id="Phobius"/>
    </source>
</evidence>
<keyword evidence="10 11" id="KW-0472">Membrane</keyword>
<keyword evidence="3" id="KW-0813">Transport</keyword>
<protein>
    <submittedName>
        <fullName evidence="13">Cytochrome b reductase 1</fullName>
    </submittedName>
</protein>
<organism evidence="13 14">
    <name type="scientific">Holothuria leucospilota</name>
    <name type="common">Black long sea cucumber</name>
    <name type="synonym">Mertensiothuria leucospilota</name>
    <dbReference type="NCBI Taxonomy" id="206669"/>
    <lineage>
        <taxon>Eukaryota</taxon>
        <taxon>Metazoa</taxon>
        <taxon>Echinodermata</taxon>
        <taxon>Eleutherozoa</taxon>
        <taxon>Echinozoa</taxon>
        <taxon>Holothuroidea</taxon>
        <taxon>Aspidochirotacea</taxon>
        <taxon>Aspidochirotida</taxon>
        <taxon>Holothuriidae</taxon>
        <taxon>Holothuria</taxon>
    </lineage>
</organism>
<comment type="cofactor">
    <cofactor evidence="1">
        <name>heme b</name>
        <dbReference type="ChEBI" id="CHEBI:60344"/>
    </cofactor>
</comment>
<evidence type="ECO:0000256" key="4">
    <source>
        <dbReference type="ARBA" id="ARBA00022617"/>
    </source>
</evidence>
<dbReference type="GO" id="GO:0016491">
    <property type="term" value="F:oxidoreductase activity"/>
    <property type="evidence" value="ECO:0007669"/>
    <property type="project" value="InterPro"/>
</dbReference>
<feature type="transmembrane region" description="Helical" evidence="11">
    <location>
        <begin position="85"/>
        <end position="106"/>
    </location>
</feature>
<dbReference type="SMART" id="SM00665">
    <property type="entry name" value="B561"/>
    <property type="match status" value="1"/>
</dbReference>
<evidence type="ECO:0000256" key="7">
    <source>
        <dbReference type="ARBA" id="ARBA00022982"/>
    </source>
</evidence>
<keyword evidence="6" id="KW-0479">Metal-binding</keyword>
<feature type="transmembrane region" description="Helical" evidence="11">
    <location>
        <begin position="126"/>
        <end position="146"/>
    </location>
</feature>
<sequence length="247" mass="27573">MSLVSAGVAVLLILSAEAIGVTIVVLTFILFNRYWGGFDLDVTSTSHFNLHPFLMILGFVFLYGNALMVFKVGAGVNISKFKLKLVHFLLQLTAFTLSVFALLAVFKYHRQHGYPNMISLHNWVGLTTVIFFGLQLVLGFLIFLFPRPNERIRAAFKTFHVFFGIFIFGMVMVSVLTGVTEQVFYKGGFEGLNSQVIICNLLSLLLLAFAGLVTYIITNPFFSLADPNEGAEPREESALLQEIKQKD</sequence>
<dbReference type="GO" id="GO:0046872">
    <property type="term" value="F:metal ion binding"/>
    <property type="evidence" value="ECO:0007669"/>
    <property type="project" value="UniProtKB-KW"/>
</dbReference>
<dbReference type="InterPro" id="IPR043205">
    <property type="entry name" value="CYB561/CYBRD1-like"/>
</dbReference>
<dbReference type="PANTHER" id="PTHR10106:SF0">
    <property type="entry name" value="LD36721P"/>
    <property type="match status" value="1"/>
</dbReference>
<dbReference type="PROSITE" id="PS50939">
    <property type="entry name" value="CYTOCHROME_B561"/>
    <property type="match status" value="1"/>
</dbReference>
<dbReference type="EMBL" id="JAIZAY010000018">
    <property type="protein sequence ID" value="KAJ8025133.1"/>
    <property type="molecule type" value="Genomic_DNA"/>
</dbReference>
<evidence type="ECO:0000256" key="10">
    <source>
        <dbReference type="ARBA" id="ARBA00023136"/>
    </source>
</evidence>
<feature type="domain" description="Cytochrome b561" evidence="12">
    <location>
        <begin position="15"/>
        <end position="218"/>
    </location>
</feature>
<evidence type="ECO:0000256" key="1">
    <source>
        <dbReference type="ARBA" id="ARBA00001970"/>
    </source>
</evidence>
<dbReference type="FunFam" id="1.20.120.1770:FF:000001">
    <property type="entry name" value="Cytochrome b reductase 1"/>
    <property type="match status" value="1"/>
</dbReference>
<feature type="transmembrane region" description="Helical" evidence="11">
    <location>
        <begin position="158"/>
        <end position="180"/>
    </location>
</feature>
<dbReference type="Gene3D" id="1.20.120.1770">
    <property type="match status" value="1"/>
</dbReference>
<comment type="caution">
    <text evidence="13">The sequence shown here is derived from an EMBL/GenBank/DDBJ whole genome shotgun (WGS) entry which is preliminary data.</text>
</comment>
<dbReference type="Pfam" id="PF03188">
    <property type="entry name" value="Cytochrom_B561"/>
    <property type="match status" value="1"/>
</dbReference>
<evidence type="ECO:0000256" key="3">
    <source>
        <dbReference type="ARBA" id="ARBA00022448"/>
    </source>
</evidence>
<keyword evidence="4" id="KW-0349">Heme</keyword>
<dbReference type="InterPro" id="IPR006593">
    <property type="entry name" value="Cyt_b561/ferric_Rdtase_TM"/>
</dbReference>
<evidence type="ECO:0000313" key="13">
    <source>
        <dbReference type="EMBL" id="KAJ8025133.1"/>
    </source>
</evidence>
<name>A0A9Q0YME4_HOLLE</name>
<gene>
    <name evidence="13" type="ORF">HOLleu_35253</name>
</gene>
<dbReference type="GO" id="GO:0016020">
    <property type="term" value="C:membrane"/>
    <property type="evidence" value="ECO:0007669"/>
    <property type="project" value="UniProtKB-SubCell"/>
</dbReference>
<evidence type="ECO:0000256" key="2">
    <source>
        <dbReference type="ARBA" id="ARBA00004141"/>
    </source>
</evidence>
<evidence type="ECO:0000256" key="5">
    <source>
        <dbReference type="ARBA" id="ARBA00022692"/>
    </source>
</evidence>
<accession>A0A9Q0YME4</accession>